<organism evidence="1 2">
    <name type="scientific">Candidatus Saccharimonas aalborgensis</name>
    <dbReference type="NCBI Taxonomy" id="1332188"/>
    <lineage>
        <taxon>Bacteria</taxon>
        <taxon>Candidatus Saccharimonadota</taxon>
        <taxon>Candidatus Saccharimonadia</taxon>
        <taxon>Candidatus Saccharimonadales</taxon>
        <taxon>Candidatus Saccharimonadaceae</taxon>
        <taxon>Candidatus Saccharimonas</taxon>
    </lineage>
</organism>
<dbReference type="EMBL" id="CP005957">
    <property type="protein sequence ID" value="AGL62602.1"/>
    <property type="molecule type" value="Genomic_DNA"/>
</dbReference>
<dbReference type="KEGG" id="saal:L336_0902"/>
<dbReference type="AlphaFoldDB" id="R4PXW2"/>
<proteinExistence type="predicted"/>
<dbReference type="HOGENOM" id="CLU_952148_0_0_0"/>
<sequence length="292" mass="32273">MPRTVHLGRLSERTWPGSVSADDVYVDIATIASSLDEYYVPVNPKAKTRCIDGRHDPALDEGMLGPQVPGGAIGGALAYRLGVDKDDLTRGTFYTDTETMIDSYLRLGLAPGGHRDNREHEHGVGCGAIDGMDAILDCLLDSGLIEDNKRLVRAILDTRFDRDRYLRVLGAGTVLESHADQYFAGRDEIFTVLEKKSPGSVSVLEGHHNEKLLIVNFVPSTTLASNRFARDHGGLQAFGYDIWRSKQLARMLLPLDSQDEDRDRFIMARVMVTIATLMALTDGSQQVLFRLP</sequence>
<evidence type="ECO:0000313" key="2">
    <source>
        <dbReference type="Proteomes" id="UP000013893"/>
    </source>
</evidence>
<evidence type="ECO:0000313" key="1">
    <source>
        <dbReference type="EMBL" id="AGL62602.1"/>
    </source>
</evidence>
<gene>
    <name evidence="1" type="ORF">L336_0902</name>
</gene>
<dbReference type="RefSeq" id="WP_015642052.1">
    <property type="nucleotide sequence ID" value="NC_021219.1"/>
</dbReference>
<dbReference type="Proteomes" id="UP000013893">
    <property type="component" value="Chromosome"/>
</dbReference>
<dbReference type="InterPro" id="IPR040931">
    <property type="entry name" value="CDCA"/>
</dbReference>
<name>R4PXW2_9BACT</name>
<keyword evidence="2" id="KW-1185">Reference proteome</keyword>
<reference evidence="1 2" key="1">
    <citation type="journal article" date="2013" name="Nat. Biotechnol.">
        <title>Genome sequences of rare, uncultured bacteria obtained by differential coverage binning of multiple metagenomes.</title>
        <authorList>
            <person name="Albertsen M."/>
            <person name="Hugenholtz P."/>
            <person name="Skarshewski A."/>
            <person name="Nielsen K.L."/>
            <person name="Tyson G.W."/>
            <person name="Nielsen P.H."/>
        </authorList>
    </citation>
    <scope>NUCLEOTIDE SEQUENCE [LARGE SCALE GENOMIC DNA]</scope>
    <source>
        <strain evidence="1">TM71</strain>
    </source>
</reference>
<protein>
    <submittedName>
        <fullName evidence="1">Uncharacterized protein</fullName>
    </submittedName>
</protein>
<accession>R4PXW2</accession>
<dbReference type="Pfam" id="PF18484">
    <property type="entry name" value="CDCA"/>
    <property type="match status" value="1"/>
</dbReference>
<dbReference type="SUPFAM" id="SSF159779">
    <property type="entry name" value="CdCA1 repeat-like"/>
    <property type="match status" value="1"/>
</dbReference>